<dbReference type="PANTHER" id="PTHR21540:SF0">
    <property type="entry name" value="PHD FAMILY PROTEIN"/>
    <property type="match status" value="1"/>
</dbReference>
<dbReference type="EMBL" id="ML995484">
    <property type="protein sequence ID" value="KAF2142595.1"/>
    <property type="molecule type" value="Genomic_DNA"/>
</dbReference>
<dbReference type="Proteomes" id="UP000799438">
    <property type="component" value="Unassembled WGS sequence"/>
</dbReference>
<dbReference type="PROSITE" id="PS50966">
    <property type="entry name" value="ZF_SWIM"/>
    <property type="match status" value="1"/>
</dbReference>
<feature type="compositionally biased region" description="Low complexity" evidence="2">
    <location>
        <begin position="70"/>
        <end position="82"/>
    </location>
</feature>
<feature type="domain" description="SWIM-type" evidence="4">
    <location>
        <begin position="167"/>
        <end position="199"/>
    </location>
</feature>
<dbReference type="AlphaFoldDB" id="A0A6A6BGZ8"/>
<dbReference type="Gene3D" id="3.30.40.10">
    <property type="entry name" value="Zinc/RING finger domain, C3HC4 (zinc finger)"/>
    <property type="match status" value="1"/>
</dbReference>
<proteinExistence type="predicted"/>
<dbReference type="Pfam" id="PF13639">
    <property type="entry name" value="zf-RING_2"/>
    <property type="match status" value="1"/>
</dbReference>
<dbReference type="SUPFAM" id="SSF57850">
    <property type="entry name" value="RING/U-box"/>
    <property type="match status" value="1"/>
</dbReference>
<organism evidence="5 6">
    <name type="scientific">Aplosporella prunicola CBS 121167</name>
    <dbReference type="NCBI Taxonomy" id="1176127"/>
    <lineage>
        <taxon>Eukaryota</taxon>
        <taxon>Fungi</taxon>
        <taxon>Dikarya</taxon>
        <taxon>Ascomycota</taxon>
        <taxon>Pezizomycotina</taxon>
        <taxon>Dothideomycetes</taxon>
        <taxon>Dothideomycetes incertae sedis</taxon>
        <taxon>Botryosphaeriales</taxon>
        <taxon>Aplosporellaceae</taxon>
        <taxon>Aplosporella</taxon>
    </lineage>
</organism>
<feature type="compositionally biased region" description="Basic and acidic residues" evidence="2">
    <location>
        <begin position="91"/>
        <end position="100"/>
    </location>
</feature>
<dbReference type="OrthoDB" id="2122982at2759"/>
<dbReference type="Pfam" id="PF04434">
    <property type="entry name" value="SWIM"/>
    <property type="match status" value="1"/>
</dbReference>
<gene>
    <name evidence="5" type="ORF">K452DRAFT_270370</name>
</gene>
<dbReference type="RefSeq" id="XP_033398307.1">
    <property type="nucleotide sequence ID" value="XM_033538982.1"/>
</dbReference>
<feature type="compositionally biased region" description="Basic residues" evidence="2">
    <location>
        <begin position="60"/>
        <end position="69"/>
    </location>
</feature>
<feature type="region of interest" description="Disordered" evidence="2">
    <location>
        <begin position="1"/>
        <end position="120"/>
    </location>
</feature>
<keyword evidence="6" id="KW-1185">Reference proteome</keyword>
<reference evidence="5" key="1">
    <citation type="journal article" date="2020" name="Stud. Mycol.">
        <title>101 Dothideomycetes genomes: a test case for predicting lifestyles and emergence of pathogens.</title>
        <authorList>
            <person name="Haridas S."/>
            <person name="Albert R."/>
            <person name="Binder M."/>
            <person name="Bloem J."/>
            <person name="Labutti K."/>
            <person name="Salamov A."/>
            <person name="Andreopoulos B."/>
            <person name="Baker S."/>
            <person name="Barry K."/>
            <person name="Bills G."/>
            <person name="Bluhm B."/>
            <person name="Cannon C."/>
            <person name="Castanera R."/>
            <person name="Culley D."/>
            <person name="Daum C."/>
            <person name="Ezra D."/>
            <person name="Gonzalez J."/>
            <person name="Henrissat B."/>
            <person name="Kuo A."/>
            <person name="Liang C."/>
            <person name="Lipzen A."/>
            <person name="Lutzoni F."/>
            <person name="Magnuson J."/>
            <person name="Mondo S."/>
            <person name="Nolan M."/>
            <person name="Ohm R."/>
            <person name="Pangilinan J."/>
            <person name="Park H.-J."/>
            <person name="Ramirez L."/>
            <person name="Alfaro M."/>
            <person name="Sun H."/>
            <person name="Tritt A."/>
            <person name="Yoshinaga Y."/>
            <person name="Zwiers L.-H."/>
            <person name="Turgeon B."/>
            <person name="Goodwin S."/>
            <person name="Spatafora J."/>
            <person name="Crous P."/>
            <person name="Grigoriev I."/>
        </authorList>
    </citation>
    <scope>NUCLEOTIDE SEQUENCE</scope>
    <source>
        <strain evidence="5">CBS 121167</strain>
    </source>
</reference>
<keyword evidence="1" id="KW-0862">Zinc</keyword>
<name>A0A6A6BGZ8_9PEZI</name>
<evidence type="ECO:0008006" key="7">
    <source>
        <dbReference type="Google" id="ProtNLM"/>
    </source>
</evidence>
<keyword evidence="1" id="KW-0863">Zinc-finger</keyword>
<dbReference type="CDD" id="cd16494">
    <property type="entry name" value="RING-CH-C4HC3_ZSWM2"/>
    <property type="match status" value="1"/>
</dbReference>
<dbReference type="InterPro" id="IPR001841">
    <property type="entry name" value="Znf_RING"/>
</dbReference>
<evidence type="ECO:0000256" key="1">
    <source>
        <dbReference type="PROSITE-ProRule" id="PRU00175"/>
    </source>
</evidence>
<dbReference type="InterPro" id="IPR039903">
    <property type="entry name" value="Zswim2"/>
</dbReference>
<protein>
    <recommendedName>
        <fullName evidence="7">SWIM-type domain-containing protein</fullName>
    </recommendedName>
</protein>
<evidence type="ECO:0000259" key="3">
    <source>
        <dbReference type="PROSITE" id="PS50089"/>
    </source>
</evidence>
<accession>A0A6A6BGZ8</accession>
<sequence>MAVDQDPVPVAGRKRKLNDRSATRPVVTDDAASKLQGTQDQPILLDDADDDQPDVLSQPAKKRASKGRAKPASAQQPATKATAKAKKGKGKQSDHVDAPAKKSNKAKNKSNEEKRLRKFRSNPPISFIEIKDRALTQRMFVIDRTRGGTDDCPEESIEIAGTTGNIYTVNIDQAPNCTCPHAKKGNQCKHIVYVLIRVLKAPENLQYQLSFLRSELRDIFSKAPPIPSDSGDGNNDGNRKPIEDDCPICCMEFEPSKEKIVYCKAACGNNVHEHCFEQWAATKKGSGPVTCPFCRTPWAGDEASLKKIAKTGGTVNAEGYVNVANELGISGERADYSSYHDFWVRQQARDGLIGHEWRDFGREF</sequence>
<dbReference type="InterPro" id="IPR007527">
    <property type="entry name" value="Znf_SWIM"/>
</dbReference>
<evidence type="ECO:0000313" key="6">
    <source>
        <dbReference type="Proteomes" id="UP000799438"/>
    </source>
</evidence>
<feature type="domain" description="RING-type" evidence="3">
    <location>
        <begin position="246"/>
        <end position="295"/>
    </location>
</feature>
<evidence type="ECO:0000256" key="2">
    <source>
        <dbReference type="SAM" id="MobiDB-lite"/>
    </source>
</evidence>
<dbReference type="GeneID" id="54296478"/>
<dbReference type="PANTHER" id="PTHR21540">
    <property type="entry name" value="RING FINGER AND SWIM DOMAIN-CONTAINING PROTEIN 2"/>
    <property type="match status" value="1"/>
</dbReference>
<dbReference type="PROSITE" id="PS50089">
    <property type="entry name" value="ZF_RING_2"/>
    <property type="match status" value="1"/>
</dbReference>
<dbReference type="InterPro" id="IPR013083">
    <property type="entry name" value="Znf_RING/FYVE/PHD"/>
</dbReference>
<evidence type="ECO:0000313" key="5">
    <source>
        <dbReference type="EMBL" id="KAF2142595.1"/>
    </source>
</evidence>
<keyword evidence="1" id="KW-0479">Metal-binding</keyword>
<dbReference type="GO" id="GO:0008270">
    <property type="term" value="F:zinc ion binding"/>
    <property type="evidence" value="ECO:0007669"/>
    <property type="project" value="UniProtKB-KW"/>
</dbReference>
<dbReference type="GO" id="GO:0061630">
    <property type="term" value="F:ubiquitin protein ligase activity"/>
    <property type="evidence" value="ECO:0007669"/>
    <property type="project" value="InterPro"/>
</dbReference>
<evidence type="ECO:0000259" key="4">
    <source>
        <dbReference type="PROSITE" id="PS50966"/>
    </source>
</evidence>